<dbReference type="RefSeq" id="WP_071648706.1">
    <property type="nucleotide sequence ID" value="NZ_CP017962.1"/>
</dbReference>
<evidence type="ECO:0000256" key="1">
    <source>
        <dbReference type="SAM" id="MobiDB-lite"/>
    </source>
</evidence>
<dbReference type="PROSITE" id="PS51257">
    <property type="entry name" value="PROKAR_LIPOPROTEIN"/>
    <property type="match status" value="1"/>
</dbReference>
<reference evidence="3 4" key="1">
    <citation type="submission" date="2016-11" db="EMBL/GenBank/DDBJ databases">
        <title>Complete genome sequencing of Virgibacillus halodenitrificans PDB-F2.</title>
        <authorList>
            <person name="Sun Z."/>
            <person name="Zhou Y."/>
            <person name="Li H."/>
        </authorList>
    </citation>
    <scope>NUCLEOTIDE SEQUENCE [LARGE SCALE GENOMIC DNA]</scope>
    <source>
        <strain evidence="3 4">PDB-F2</strain>
    </source>
</reference>
<organism evidence="3 4">
    <name type="scientific">Virgibacillus halodenitrificans</name>
    <name type="common">Bacillus halodenitrificans</name>
    <dbReference type="NCBI Taxonomy" id="1482"/>
    <lineage>
        <taxon>Bacteria</taxon>
        <taxon>Bacillati</taxon>
        <taxon>Bacillota</taxon>
        <taxon>Bacilli</taxon>
        <taxon>Bacillales</taxon>
        <taxon>Bacillaceae</taxon>
        <taxon>Virgibacillus</taxon>
    </lineage>
</organism>
<evidence type="ECO:0008006" key="5">
    <source>
        <dbReference type="Google" id="ProtNLM"/>
    </source>
</evidence>
<accession>A0AAC9NKM9</accession>
<feature type="compositionally biased region" description="Basic and acidic residues" evidence="1">
    <location>
        <begin position="102"/>
        <end position="111"/>
    </location>
</feature>
<keyword evidence="2" id="KW-0732">Signal</keyword>
<dbReference type="AlphaFoldDB" id="A0AAC9NKM9"/>
<gene>
    <name evidence="3" type="ORF">BME96_06605</name>
</gene>
<dbReference type="Proteomes" id="UP000182945">
    <property type="component" value="Chromosome"/>
</dbReference>
<dbReference type="KEGG" id="vhl:BME96_06605"/>
<feature type="signal peptide" evidence="2">
    <location>
        <begin position="1"/>
        <end position="23"/>
    </location>
</feature>
<evidence type="ECO:0000313" key="3">
    <source>
        <dbReference type="EMBL" id="APC47859.1"/>
    </source>
</evidence>
<sequence>MKKQNFLFILLIGLMLLAGCSDSADQAKQENKEAQNHEKKEENQKQDKKSPYIEAYKPIQPSKEAVALEKNYTEEEQKLMPANEAHGGERERSVPLGQTLQKGKEDKTNGPLKDHRLVAFYGTPLSENMGILGEYGPEEMMKKLKEHTKAYSELDPERPAIPTIELIATVANRDPGPDGLYVSPPNEEVIEEYAKLAKKHGALLLLDIQLGRATVMQEVKAIERYLKLPYVHLAIDTEYSVQEGEIPGEDLGQVNGADVQKAVEYVDQLVEENQLPDKLVLVHQFGNGIIKNKEKIHPTEHVQVPLNYDGFGDAAIKLSAYGKLVKDQPIQYGGFKVFKKNDKPVLTPEQVLQLDPAPAIVNYQ</sequence>
<name>A0AAC9NKM9_VIRHA</name>
<proteinExistence type="predicted"/>
<feature type="compositionally biased region" description="Basic and acidic residues" evidence="1">
    <location>
        <begin position="26"/>
        <end position="51"/>
    </location>
</feature>
<evidence type="ECO:0000313" key="4">
    <source>
        <dbReference type="Proteomes" id="UP000182945"/>
    </source>
</evidence>
<feature type="chain" id="PRO_5042054920" description="Lipoprotein" evidence="2">
    <location>
        <begin position="24"/>
        <end position="364"/>
    </location>
</feature>
<protein>
    <recommendedName>
        <fullName evidence="5">Lipoprotein</fullName>
    </recommendedName>
</protein>
<feature type="region of interest" description="Disordered" evidence="1">
    <location>
        <begin position="26"/>
        <end position="56"/>
    </location>
</feature>
<dbReference type="GeneID" id="71514051"/>
<evidence type="ECO:0000256" key="2">
    <source>
        <dbReference type="SAM" id="SignalP"/>
    </source>
</evidence>
<dbReference type="EMBL" id="CP017962">
    <property type="protein sequence ID" value="APC47859.1"/>
    <property type="molecule type" value="Genomic_DNA"/>
</dbReference>
<feature type="region of interest" description="Disordered" evidence="1">
    <location>
        <begin position="81"/>
        <end position="111"/>
    </location>
</feature>